<name>V4TWE6_CITCL</name>
<evidence type="ECO:0000256" key="1">
    <source>
        <dbReference type="ARBA" id="ARBA00009500"/>
    </source>
</evidence>
<keyword evidence="5" id="KW-1185">Reference proteome</keyword>
<dbReference type="EMBL" id="KI535697">
    <property type="protein sequence ID" value="ESR64908.1"/>
    <property type="molecule type" value="Genomic_DNA"/>
</dbReference>
<evidence type="ECO:0000313" key="5">
    <source>
        <dbReference type="Proteomes" id="UP000030687"/>
    </source>
</evidence>
<dbReference type="Gene3D" id="3.30.497.10">
    <property type="entry name" value="Antithrombin, subunit I, domain 2"/>
    <property type="match status" value="1"/>
</dbReference>
<dbReference type="InterPro" id="IPR023795">
    <property type="entry name" value="Serpin_CS"/>
</dbReference>
<feature type="domain" description="Serpin" evidence="3">
    <location>
        <begin position="15"/>
        <end position="315"/>
    </location>
</feature>
<dbReference type="Gene3D" id="2.30.39.10">
    <property type="entry name" value="Alpha-1-antitrypsin, domain 1"/>
    <property type="match status" value="1"/>
</dbReference>
<dbReference type="eggNOG" id="KOG2392">
    <property type="taxonomic scope" value="Eukaryota"/>
</dbReference>
<dbReference type="InterPro" id="IPR042178">
    <property type="entry name" value="Serpin_sf_1"/>
</dbReference>
<evidence type="ECO:0000259" key="3">
    <source>
        <dbReference type="SMART" id="SM00093"/>
    </source>
</evidence>
<evidence type="ECO:0000256" key="2">
    <source>
        <dbReference type="RuleBase" id="RU000411"/>
    </source>
</evidence>
<dbReference type="SMART" id="SM00093">
    <property type="entry name" value="SERPIN"/>
    <property type="match status" value="1"/>
</dbReference>
<comment type="similarity">
    <text evidence="1 2">Belongs to the serpin family.</text>
</comment>
<dbReference type="KEGG" id="cic:CICLE_v10010807mg"/>
<dbReference type="InterPro" id="IPR023796">
    <property type="entry name" value="Serpin_dom"/>
</dbReference>
<sequence>MDVRESISNQTDVGLSLTKHVALTEAKDSNLFLPPSSTRELLSLITAGSKGPTLDQLLSFLKSKSDDQLNTFAAELVAVVFADGSPSGGSRLSAANGVRIDQSLSLGNTFKQIVDNIYKAASNQVDFQTKAAEVYREVNMWAEKETNGLIKEVLPPGSVDISTKLIFANELAISPCTFSLLDGKDGLPILVEKMGSESRFLDRHLPSQKVEVGEFMIPKFKVSCGIEVSNALEGLGLELPFFGEGVVWQRCIFQKSLIEVNEGGTKPVATSVVRVALMCMPLYDKIYFVANHPFVFIIREDMIGLVMFIGHVLNPLAG</sequence>
<dbReference type="InterPro" id="IPR036186">
    <property type="entry name" value="Serpin_sf"/>
</dbReference>
<dbReference type="InParanoid" id="V4TWE6"/>
<dbReference type="GO" id="GO:0004867">
    <property type="term" value="F:serine-type endopeptidase inhibitor activity"/>
    <property type="evidence" value="ECO:0007669"/>
    <property type="project" value="InterPro"/>
</dbReference>
<dbReference type="InterPro" id="IPR042185">
    <property type="entry name" value="Serpin_sf_2"/>
</dbReference>
<dbReference type="PROSITE" id="PS00284">
    <property type="entry name" value="SERPIN"/>
    <property type="match status" value="1"/>
</dbReference>
<dbReference type="OMA" id="PNNTKMR"/>
<dbReference type="Gramene" id="ESR64908">
    <property type="protein sequence ID" value="ESR64908"/>
    <property type="gene ID" value="CICLE_v10010807mg"/>
</dbReference>
<dbReference type="PANTHER" id="PTHR11461">
    <property type="entry name" value="SERINE PROTEASE INHIBITOR, SERPIN"/>
    <property type="match status" value="1"/>
</dbReference>
<reference evidence="4 5" key="1">
    <citation type="submission" date="2013-10" db="EMBL/GenBank/DDBJ databases">
        <authorList>
            <consortium name="International Citrus Genome Consortium"/>
            <person name="Jenkins J."/>
            <person name="Schmutz J."/>
            <person name="Prochnik S."/>
            <person name="Rokhsar D."/>
            <person name="Gmitter F."/>
            <person name="Ollitrault P."/>
            <person name="Machado M."/>
            <person name="Talon M."/>
            <person name="Wincker P."/>
            <person name="Jaillon O."/>
            <person name="Morgante M."/>
        </authorList>
    </citation>
    <scope>NUCLEOTIDE SEQUENCE</scope>
    <source>
        <strain evidence="5">cv. Clemenules</strain>
    </source>
</reference>
<dbReference type="Pfam" id="PF00079">
    <property type="entry name" value="Serpin"/>
    <property type="match status" value="2"/>
</dbReference>
<organism evidence="4 5">
    <name type="scientific">Citrus clementina</name>
    <name type="common">Clementine</name>
    <name type="synonym">Citrus deliciosa x Citrus sinensis</name>
    <dbReference type="NCBI Taxonomy" id="85681"/>
    <lineage>
        <taxon>Eukaryota</taxon>
        <taxon>Viridiplantae</taxon>
        <taxon>Streptophyta</taxon>
        <taxon>Embryophyta</taxon>
        <taxon>Tracheophyta</taxon>
        <taxon>Spermatophyta</taxon>
        <taxon>Magnoliopsida</taxon>
        <taxon>eudicotyledons</taxon>
        <taxon>Gunneridae</taxon>
        <taxon>Pentapetalae</taxon>
        <taxon>rosids</taxon>
        <taxon>malvids</taxon>
        <taxon>Sapindales</taxon>
        <taxon>Rutaceae</taxon>
        <taxon>Aurantioideae</taxon>
        <taxon>Citrus</taxon>
    </lineage>
</organism>
<dbReference type="Proteomes" id="UP000030687">
    <property type="component" value="Unassembled WGS sequence"/>
</dbReference>
<protein>
    <recommendedName>
        <fullName evidence="3">Serpin domain-containing protein</fullName>
    </recommendedName>
</protein>
<dbReference type="SUPFAM" id="SSF56574">
    <property type="entry name" value="Serpins"/>
    <property type="match status" value="1"/>
</dbReference>
<gene>
    <name evidence="4" type="ORF">CICLE_v10010807mg</name>
</gene>
<evidence type="ECO:0000313" key="4">
    <source>
        <dbReference type="EMBL" id="ESR64908.1"/>
    </source>
</evidence>
<dbReference type="STRING" id="85681.V4TWE6"/>
<dbReference type="InterPro" id="IPR000215">
    <property type="entry name" value="Serpin_fam"/>
</dbReference>
<dbReference type="PANTHER" id="PTHR11461:SF211">
    <property type="entry name" value="GH10112P-RELATED"/>
    <property type="match status" value="1"/>
</dbReference>
<dbReference type="GO" id="GO:0005615">
    <property type="term" value="C:extracellular space"/>
    <property type="evidence" value="ECO:0007669"/>
    <property type="project" value="InterPro"/>
</dbReference>
<proteinExistence type="inferred from homology"/>
<dbReference type="AlphaFoldDB" id="V4TWE6"/>
<accession>V4TWE6</accession>